<reference evidence="2 3" key="1">
    <citation type="submission" date="2021-12" db="EMBL/GenBank/DDBJ databases">
        <title>Genome seq of p7.</title>
        <authorList>
            <person name="Seo T."/>
        </authorList>
    </citation>
    <scope>NUCLEOTIDE SEQUENCE [LARGE SCALE GENOMIC DNA]</scope>
    <source>
        <strain evidence="2 3">P7</strain>
    </source>
</reference>
<proteinExistence type="predicted"/>
<dbReference type="EMBL" id="JAJTWT010000025">
    <property type="protein sequence ID" value="MCE4540769.1"/>
    <property type="molecule type" value="Genomic_DNA"/>
</dbReference>
<keyword evidence="3" id="KW-1185">Reference proteome</keyword>
<comment type="caution">
    <text evidence="2">The sequence shown here is derived from an EMBL/GenBank/DDBJ whole genome shotgun (WGS) entry which is preliminary data.</text>
</comment>
<name>A0ABS8XIT2_9BURK</name>
<accession>A0ABS8XIT2</accession>
<feature type="domain" description="DNA-binding protein H-NS-like C-terminal" evidence="1">
    <location>
        <begin position="27"/>
        <end position="69"/>
    </location>
</feature>
<dbReference type="Pfam" id="PF00816">
    <property type="entry name" value="Histone_HNS"/>
    <property type="match status" value="1"/>
</dbReference>
<organism evidence="2 3">
    <name type="scientific">Pelomonas caseinilytica</name>
    <dbReference type="NCBI Taxonomy" id="2906763"/>
    <lineage>
        <taxon>Bacteria</taxon>
        <taxon>Pseudomonadati</taxon>
        <taxon>Pseudomonadota</taxon>
        <taxon>Betaproteobacteria</taxon>
        <taxon>Burkholderiales</taxon>
        <taxon>Sphaerotilaceae</taxon>
        <taxon>Roseateles</taxon>
    </lineage>
</organism>
<dbReference type="SUPFAM" id="SSF81273">
    <property type="entry name" value="H-NS histone-like proteins"/>
    <property type="match status" value="1"/>
</dbReference>
<gene>
    <name evidence="2" type="ORF">LXT12_26420</name>
</gene>
<dbReference type="InterPro" id="IPR037150">
    <property type="entry name" value="H-NS_C_dom_sf"/>
</dbReference>
<evidence type="ECO:0000313" key="2">
    <source>
        <dbReference type="EMBL" id="MCE4540769.1"/>
    </source>
</evidence>
<sequence>MGRRPVWLSEAIQAGAALEDFRNPNFRRASQQVEPFCDADGNTWSGRGRRPTWLTEAINGGADLEDFRNPAHAGS</sequence>
<dbReference type="Proteomes" id="UP001201463">
    <property type="component" value="Unassembled WGS sequence"/>
</dbReference>
<dbReference type="InterPro" id="IPR027444">
    <property type="entry name" value="H-NS_C_dom"/>
</dbReference>
<dbReference type="RefSeq" id="WP_233395487.1">
    <property type="nucleotide sequence ID" value="NZ_JAJTWT010000025.1"/>
</dbReference>
<evidence type="ECO:0000259" key="1">
    <source>
        <dbReference type="SMART" id="SM00528"/>
    </source>
</evidence>
<protein>
    <submittedName>
        <fullName evidence="2">H-NS histone family protein</fullName>
    </submittedName>
</protein>
<dbReference type="Gene3D" id="4.10.430.10">
    <property type="entry name" value="Histone-like protein H-NS, C-terminal domain"/>
    <property type="match status" value="2"/>
</dbReference>
<evidence type="ECO:0000313" key="3">
    <source>
        <dbReference type="Proteomes" id="UP001201463"/>
    </source>
</evidence>
<dbReference type="SMART" id="SM00528">
    <property type="entry name" value="HNS"/>
    <property type="match status" value="1"/>
</dbReference>